<sequence>MYGETLGKIRKSKNYSQQTLAAGRFTQAAYSHFEKNKSDMNATNFVFLLDQLQLSLDELLYIHNDYALSPSEQLINLFYKIPYNKREDLEILLGQIELFLKENHHIYINELKTVCEALIMLTIDKDLIGAREKVRFIWERISKYDQYYLVDIKLLNAILFLFDFETMSFIAENLIQQLTRYKDLGEATRLQNTIILNYSILCIRNNEIQLAIHYLQPLLADKKQTLSYLSFAVALNRIAICLTYQNAENVAMHLKRRDMLLFAYNDDLLEKRLKVEFNTYRCNSYQIDLD</sequence>
<evidence type="ECO:0000259" key="1">
    <source>
        <dbReference type="PROSITE" id="PS50943"/>
    </source>
</evidence>
<evidence type="ECO:0000313" key="3">
    <source>
        <dbReference type="Proteomes" id="UP001398420"/>
    </source>
</evidence>
<organism evidence="2 3">
    <name type="scientific">Kurthia gibsonii</name>
    <dbReference type="NCBI Taxonomy" id="33946"/>
    <lineage>
        <taxon>Bacteria</taxon>
        <taxon>Bacillati</taxon>
        <taxon>Bacillota</taxon>
        <taxon>Bacilli</taxon>
        <taxon>Bacillales</taxon>
        <taxon>Caryophanaceae</taxon>
        <taxon>Kurthia</taxon>
    </lineage>
</organism>
<proteinExistence type="predicted"/>
<dbReference type="RefSeq" id="WP_342303201.1">
    <property type="nucleotide sequence ID" value="NZ_JBCEWA010000015.1"/>
</dbReference>
<name>A0ABU9LP29_9BACL</name>
<dbReference type="InterPro" id="IPR001387">
    <property type="entry name" value="Cro/C1-type_HTH"/>
</dbReference>
<evidence type="ECO:0000313" key="2">
    <source>
        <dbReference type="EMBL" id="MEL5989584.1"/>
    </source>
</evidence>
<protein>
    <recommendedName>
        <fullName evidence="1">HTH cro/C1-type domain-containing protein</fullName>
    </recommendedName>
</protein>
<dbReference type="InterPro" id="IPR011990">
    <property type="entry name" value="TPR-like_helical_dom_sf"/>
</dbReference>
<dbReference type="EMBL" id="JBCEWA010000015">
    <property type="protein sequence ID" value="MEL5989584.1"/>
    <property type="molecule type" value="Genomic_DNA"/>
</dbReference>
<dbReference type="InterPro" id="IPR010982">
    <property type="entry name" value="Lambda_DNA-bd_dom_sf"/>
</dbReference>
<accession>A0ABU9LP29</accession>
<reference evidence="2 3" key="1">
    <citation type="submission" date="2024-04" db="EMBL/GenBank/DDBJ databases">
        <authorList>
            <person name="Wu Y.S."/>
            <person name="Zhang L."/>
        </authorList>
    </citation>
    <scope>NUCLEOTIDE SEQUENCE [LARGE SCALE GENOMIC DNA]</scope>
    <source>
        <strain evidence="2 3">KG-01</strain>
    </source>
</reference>
<dbReference type="PROSITE" id="PS50943">
    <property type="entry name" value="HTH_CROC1"/>
    <property type="match status" value="1"/>
</dbReference>
<dbReference type="InterPro" id="IPR053163">
    <property type="entry name" value="HTH-type_regulator_Rgg"/>
</dbReference>
<gene>
    <name evidence="2" type="ORF">AAF454_14345</name>
</gene>
<keyword evidence="3" id="KW-1185">Reference proteome</keyword>
<dbReference type="Gene3D" id="1.25.40.10">
    <property type="entry name" value="Tetratricopeptide repeat domain"/>
    <property type="match status" value="1"/>
</dbReference>
<comment type="caution">
    <text evidence="2">The sequence shown here is derived from an EMBL/GenBank/DDBJ whole genome shotgun (WGS) entry which is preliminary data.</text>
</comment>
<dbReference type="SUPFAM" id="SSF47413">
    <property type="entry name" value="lambda repressor-like DNA-binding domains"/>
    <property type="match status" value="1"/>
</dbReference>
<dbReference type="PANTHER" id="PTHR37038">
    <property type="entry name" value="TRANSCRIPTIONAL REGULATOR-RELATED"/>
    <property type="match status" value="1"/>
</dbReference>
<dbReference type="Proteomes" id="UP001398420">
    <property type="component" value="Unassembled WGS sequence"/>
</dbReference>
<feature type="domain" description="HTH cro/C1-type" evidence="1">
    <location>
        <begin position="8"/>
        <end position="59"/>
    </location>
</feature>
<dbReference type="PANTHER" id="PTHR37038:SF13">
    <property type="entry name" value="HTH CRO_C1-TYPE DOMAIN-CONTAINING PROTEIN"/>
    <property type="match status" value="1"/>
</dbReference>